<evidence type="ECO:0000259" key="12">
    <source>
        <dbReference type="PROSITE" id="PS50113"/>
    </source>
</evidence>
<dbReference type="SMART" id="SM00388">
    <property type="entry name" value="HisKA"/>
    <property type="match status" value="1"/>
</dbReference>
<keyword evidence="3" id="KW-0597">Phosphoprotein</keyword>
<evidence type="ECO:0000259" key="11">
    <source>
        <dbReference type="PROSITE" id="PS50112"/>
    </source>
</evidence>
<evidence type="ECO:0000256" key="4">
    <source>
        <dbReference type="ARBA" id="ARBA00022679"/>
    </source>
</evidence>
<keyword evidence="8" id="KW-0902">Two-component regulatory system</keyword>
<keyword evidence="9" id="KW-1133">Transmembrane helix</keyword>
<dbReference type="InterPro" id="IPR003594">
    <property type="entry name" value="HATPase_dom"/>
</dbReference>
<dbReference type="RefSeq" id="WP_284099135.1">
    <property type="nucleotide sequence ID" value="NZ_JARRAF010000002.1"/>
</dbReference>
<keyword evidence="14" id="KW-1185">Reference proteome</keyword>
<feature type="transmembrane region" description="Helical" evidence="9">
    <location>
        <begin position="252"/>
        <end position="271"/>
    </location>
</feature>
<dbReference type="Pfam" id="PF00512">
    <property type="entry name" value="HisKA"/>
    <property type="match status" value="1"/>
</dbReference>
<keyword evidence="9" id="KW-0812">Transmembrane</keyword>
<evidence type="ECO:0000256" key="9">
    <source>
        <dbReference type="SAM" id="Phobius"/>
    </source>
</evidence>
<dbReference type="PROSITE" id="PS50112">
    <property type="entry name" value="PAS"/>
    <property type="match status" value="1"/>
</dbReference>
<dbReference type="InterPro" id="IPR005467">
    <property type="entry name" value="His_kinase_dom"/>
</dbReference>
<dbReference type="CDD" id="cd00082">
    <property type="entry name" value="HisKA"/>
    <property type="match status" value="1"/>
</dbReference>
<feature type="transmembrane region" description="Helical" evidence="9">
    <location>
        <begin position="12"/>
        <end position="36"/>
    </location>
</feature>
<keyword evidence="4" id="KW-0808">Transferase</keyword>
<evidence type="ECO:0000313" key="14">
    <source>
        <dbReference type="Proteomes" id="UP001172778"/>
    </source>
</evidence>
<evidence type="ECO:0000256" key="6">
    <source>
        <dbReference type="ARBA" id="ARBA00022777"/>
    </source>
</evidence>
<dbReference type="CDD" id="cd00130">
    <property type="entry name" value="PAS"/>
    <property type="match status" value="1"/>
</dbReference>
<evidence type="ECO:0000256" key="5">
    <source>
        <dbReference type="ARBA" id="ARBA00022741"/>
    </source>
</evidence>
<reference evidence="13" key="1">
    <citation type="submission" date="2023-03" db="EMBL/GenBank/DDBJ databases">
        <title>Chitinimonas shenzhenensis gen. nov., sp. nov., a novel member of family Burkholderiaceae isolated from activated sludge collected in Shen Zhen, China.</title>
        <authorList>
            <person name="Wang X."/>
        </authorList>
    </citation>
    <scope>NUCLEOTIDE SEQUENCE</scope>
    <source>
        <strain evidence="13">DQS-5</strain>
    </source>
</reference>
<evidence type="ECO:0000259" key="10">
    <source>
        <dbReference type="PROSITE" id="PS50109"/>
    </source>
</evidence>
<dbReference type="InterPro" id="IPR035965">
    <property type="entry name" value="PAS-like_dom_sf"/>
</dbReference>
<sequence length="762" mass="85300">MPPNRKISWKTRALWALPNLSMLLFLLSVGALLVYMQRNESESGRERLLEDLLWQEQALRHRVQIHQNFLADLGRDFAKSNLSEVGFYAAATSKVDDAPEVVAVALSDEYGDSRWSYPAGSLDPIRNMPAAIEPIQRSARIGMAGTTPVFDLPGVGPCIAVAQPSLSRKESLGAFVAIISLKNLLRRQVPWWIAERYQIGVIDIEGRTVAETFEQRTPEGALSHDIAFDPPGYGLRLRATSYRTSSSVLQNLLYLVLAGVSMLMVWSVWALRRHMRVRLEAEQALQRETSMRRAMENSMVSGMCAIDLDGRIIYVNRAFCEMVGWPERDLLNRTAPMPFWPADAVAQCQAVHDAILAGENPYSGYALPYRRRNGVRFDVRLYSAPLIDDYGNHTGWMASLNDITELKIEREALKAAHERFLAVLNGLDAEVAVTNCQTGELLLSNQPYAEAFQLGSPDGPLCALPFHRMSDAGGGEVFDPISRRWYQVRRRQSTWVDGHRVWLDFASDITERKLAAERERQQAEKLQQSARLISMGEMASSLAHELNQPLAAISSYSTGCTNLLKGGNLPVDALAEALEKIGKQARRAGEIVRGIREFVQRREPRRTTCSLDELVDTVLPLLQAEFRKHGVKLIDRRTPMLPILHADRVMLEQVILNLTKNAIEAMADTPPGSREVTIETGRENGQLIITVADRGCGIEPDQLERLFLPFYTTKQEGMGMGLNICRSIVEYHHGRLWVEPNPGGGSRFRVSLPLNKEMAHAA</sequence>
<dbReference type="PRINTS" id="PR00344">
    <property type="entry name" value="BCTRLSENSOR"/>
</dbReference>
<feature type="domain" description="PAS" evidence="11">
    <location>
        <begin position="287"/>
        <end position="334"/>
    </location>
</feature>
<feature type="domain" description="PAC" evidence="12">
    <location>
        <begin position="363"/>
        <end position="415"/>
    </location>
</feature>
<proteinExistence type="predicted"/>
<dbReference type="Pfam" id="PF00989">
    <property type="entry name" value="PAS"/>
    <property type="match status" value="1"/>
</dbReference>
<dbReference type="SUPFAM" id="SSF55785">
    <property type="entry name" value="PYP-like sensor domain (PAS domain)"/>
    <property type="match status" value="1"/>
</dbReference>
<gene>
    <name evidence="13" type="ORF">PZA18_02155</name>
</gene>
<dbReference type="NCBIfam" id="TIGR00229">
    <property type="entry name" value="sensory_box"/>
    <property type="match status" value="1"/>
</dbReference>
<evidence type="ECO:0000313" key="13">
    <source>
        <dbReference type="EMBL" id="MDK2122848.1"/>
    </source>
</evidence>
<dbReference type="EMBL" id="JARRAF010000002">
    <property type="protein sequence ID" value="MDK2122848.1"/>
    <property type="molecule type" value="Genomic_DNA"/>
</dbReference>
<dbReference type="SMART" id="SM00387">
    <property type="entry name" value="HATPase_c"/>
    <property type="match status" value="1"/>
</dbReference>
<dbReference type="SMART" id="SM00091">
    <property type="entry name" value="PAS"/>
    <property type="match status" value="1"/>
</dbReference>
<dbReference type="PROSITE" id="PS50109">
    <property type="entry name" value="HIS_KIN"/>
    <property type="match status" value="1"/>
</dbReference>
<dbReference type="Proteomes" id="UP001172778">
    <property type="component" value="Unassembled WGS sequence"/>
</dbReference>
<dbReference type="Gene3D" id="3.30.565.10">
    <property type="entry name" value="Histidine kinase-like ATPase, C-terminal domain"/>
    <property type="match status" value="1"/>
</dbReference>
<evidence type="ECO:0000256" key="1">
    <source>
        <dbReference type="ARBA" id="ARBA00000085"/>
    </source>
</evidence>
<dbReference type="SUPFAM" id="SSF55874">
    <property type="entry name" value="ATPase domain of HSP90 chaperone/DNA topoisomerase II/histidine kinase"/>
    <property type="match status" value="1"/>
</dbReference>
<dbReference type="EC" id="2.7.13.3" evidence="2"/>
<protein>
    <recommendedName>
        <fullName evidence="2">histidine kinase</fullName>
        <ecNumber evidence="2">2.7.13.3</ecNumber>
    </recommendedName>
</protein>
<dbReference type="PROSITE" id="PS50113">
    <property type="entry name" value="PAC"/>
    <property type="match status" value="1"/>
</dbReference>
<keyword evidence="6" id="KW-0418">Kinase</keyword>
<comment type="caution">
    <text evidence="13">The sequence shown here is derived from an EMBL/GenBank/DDBJ whole genome shotgun (WGS) entry which is preliminary data.</text>
</comment>
<dbReference type="InterPro" id="IPR003661">
    <property type="entry name" value="HisK_dim/P_dom"/>
</dbReference>
<keyword evidence="9" id="KW-0472">Membrane</keyword>
<evidence type="ECO:0000256" key="7">
    <source>
        <dbReference type="ARBA" id="ARBA00022840"/>
    </source>
</evidence>
<evidence type="ECO:0000256" key="3">
    <source>
        <dbReference type="ARBA" id="ARBA00022553"/>
    </source>
</evidence>
<dbReference type="PANTHER" id="PTHR43065">
    <property type="entry name" value="SENSOR HISTIDINE KINASE"/>
    <property type="match status" value="1"/>
</dbReference>
<comment type="catalytic activity">
    <reaction evidence="1">
        <text>ATP + protein L-histidine = ADP + protein N-phospho-L-histidine.</text>
        <dbReference type="EC" id="2.7.13.3"/>
    </reaction>
</comment>
<dbReference type="InterPro" id="IPR000014">
    <property type="entry name" value="PAS"/>
</dbReference>
<dbReference type="PANTHER" id="PTHR43065:SF10">
    <property type="entry name" value="PEROXIDE STRESS-ACTIVATED HISTIDINE KINASE MAK3"/>
    <property type="match status" value="1"/>
</dbReference>
<dbReference type="InterPro" id="IPR036097">
    <property type="entry name" value="HisK_dim/P_sf"/>
</dbReference>
<name>A0ABT7DS09_9NEIS</name>
<keyword evidence="5" id="KW-0547">Nucleotide-binding</keyword>
<feature type="domain" description="Histidine kinase" evidence="10">
    <location>
        <begin position="541"/>
        <end position="756"/>
    </location>
</feature>
<dbReference type="InterPro" id="IPR000700">
    <property type="entry name" value="PAS-assoc_C"/>
</dbReference>
<accession>A0ABT7DS09</accession>
<dbReference type="InterPro" id="IPR013767">
    <property type="entry name" value="PAS_fold"/>
</dbReference>
<dbReference type="InterPro" id="IPR036890">
    <property type="entry name" value="HATPase_C_sf"/>
</dbReference>
<organism evidence="13 14">
    <name type="scientific">Parachitinimonas caeni</name>
    <dbReference type="NCBI Taxonomy" id="3031301"/>
    <lineage>
        <taxon>Bacteria</taxon>
        <taxon>Pseudomonadati</taxon>
        <taxon>Pseudomonadota</taxon>
        <taxon>Betaproteobacteria</taxon>
        <taxon>Neisseriales</taxon>
        <taxon>Chitinibacteraceae</taxon>
        <taxon>Parachitinimonas</taxon>
    </lineage>
</organism>
<evidence type="ECO:0000256" key="2">
    <source>
        <dbReference type="ARBA" id="ARBA00012438"/>
    </source>
</evidence>
<dbReference type="SUPFAM" id="SSF47384">
    <property type="entry name" value="Homodimeric domain of signal transducing histidine kinase"/>
    <property type="match status" value="1"/>
</dbReference>
<evidence type="ECO:0000256" key="8">
    <source>
        <dbReference type="ARBA" id="ARBA00023012"/>
    </source>
</evidence>
<keyword evidence="7" id="KW-0067">ATP-binding</keyword>
<dbReference type="Gene3D" id="1.10.287.130">
    <property type="match status" value="1"/>
</dbReference>
<dbReference type="Gene3D" id="3.30.450.20">
    <property type="entry name" value="PAS domain"/>
    <property type="match status" value="1"/>
</dbReference>
<dbReference type="Pfam" id="PF02518">
    <property type="entry name" value="HATPase_c"/>
    <property type="match status" value="1"/>
</dbReference>
<dbReference type="InterPro" id="IPR004358">
    <property type="entry name" value="Sig_transdc_His_kin-like_C"/>
</dbReference>